<name>A0A6A7C786_9PEZI</name>
<dbReference type="InterPro" id="IPR036864">
    <property type="entry name" value="Zn2-C6_fun-type_DNA-bd_sf"/>
</dbReference>
<evidence type="ECO:0000256" key="1">
    <source>
        <dbReference type="ARBA" id="ARBA00023242"/>
    </source>
</evidence>
<reference evidence="4" key="1">
    <citation type="journal article" date="2020" name="Stud. Mycol.">
        <title>101 Dothideomycetes genomes: a test case for predicting lifestyles and emergence of pathogens.</title>
        <authorList>
            <person name="Haridas S."/>
            <person name="Albert R."/>
            <person name="Binder M."/>
            <person name="Bloem J."/>
            <person name="Labutti K."/>
            <person name="Salamov A."/>
            <person name="Andreopoulos B."/>
            <person name="Baker S."/>
            <person name="Barry K."/>
            <person name="Bills G."/>
            <person name="Bluhm B."/>
            <person name="Cannon C."/>
            <person name="Castanera R."/>
            <person name="Culley D."/>
            <person name="Daum C."/>
            <person name="Ezra D."/>
            <person name="Gonzalez J."/>
            <person name="Henrissat B."/>
            <person name="Kuo A."/>
            <person name="Liang C."/>
            <person name="Lipzen A."/>
            <person name="Lutzoni F."/>
            <person name="Magnuson J."/>
            <person name="Mondo S."/>
            <person name="Nolan M."/>
            <person name="Ohm R."/>
            <person name="Pangilinan J."/>
            <person name="Park H.-J."/>
            <person name="Ramirez L."/>
            <person name="Alfaro M."/>
            <person name="Sun H."/>
            <person name="Tritt A."/>
            <person name="Yoshinaga Y."/>
            <person name="Zwiers L.-H."/>
            <person name="Turgeon B."/>
            <person name="Goodwin S."/>
            <person name="Spatafora J."/>
            <person name="Crous P."/>
            <person name="Grigoriev I."/>
        </authorList>
    </citation>
    <scope>NUCLEOTIDE SEQUENCE</scope>
    <source>
        <strain evidence="4">CBS 480.64</strain>
    </source>
</reference>
<dbReference type="PROSITE" id="PS50048">
    <property type="entry name" value="ZN2_CY6_FUNGAL_2"/>
    <property type="match status" value="1"/>
</dbReference>
<dbReference type="SMART" id="SM00066">
    <property type="entry name" value="GAL4"/>
    <property type="match status" value="1"/>
</dbReference>
<proteinExistence type="predicted"/>
<evidence type="ECO:0000313" key="5">
    <source>
        <dbReference type="Proteomes" id="UP000799421"/>
    </source>
</evidence>
<dbReference type="PANTHER" id="PTHR31644:SF2">
    <property type="entry name" value="TRANSCRIPTIONAL ACTIVATOR ARO80-RELATED"/>
    <property type="match status" value="1"/>
</dbReference>
<dbReference type="CDD" id="cd00067">
    <property type="entry name" value="GAL4"/>
    <property type="match status" value="1"/>
</dbReference>
<dbReference type="PANTHER" id="PTHR31644">
    <property type="entry name" value="TRANSCRIPTIONAL ACTIVATOR ARO80-RELATED"/>
    <property type="match status" value="1"/>
</dbReference>
<dbReference type="Gene3D" id="4.10.240.10">
    <property type="entry name" value="Zn(2)-C6 fungal-type DNA-binding domain"/>
    <property type="match status" value="1"/>
</dbReference>
<dbReference type="GO" id="GO:0045944">
    <property type="term" value="P:positive regulation of transcription by RNA polymerase II"/>
    <property type="evidence" value="ECO:0007669"/>
    <property type="project" value="TreeGrafter"/>
</dbReference>
<evidence type="ECO:0000313" key="4">
    <source>
        <dbReference type="EMBL" id="KAF2863253.1"/>
    </source>
</evidence>
<dbReference type="EMBL" id="MU005962">
    <property type="protein sequence ID" value="KAF2863253.1"/>
    <property type="molecule type" value="Genomic_DNA"/>
</dbReference>
<keyword evidence="1" id="KW-0539">Nucleus</keyword>
<dbReference type="InterPro" id="IPR052780">
    <property type="entry name" value="AAA_Catabolism_Regulators"/>
</dbReference>
<keyword evidence="5" id="KW-1185">Reference proteome</keyword>
<dbReference type="Proteomes" id="UP000799421">
    <property type="component" value="Unassembled WGS sequence"/>
</dbReference>
<dbReference type="GO" id="GO:0009074">
    <property type="term" value="P:aromatic amino acid family catabolic process"/>
    <property type="evidence" value="ECO:0007669"/>
    <property type="project" value="TreeGrafter"/>
</dbReference>
<gene>
    <name evidence="4" type="ORF">K470DRAFT_280505</name>
</gene>
<feature type="region of interest" description="Disordered" evidence="2">
    <location>
        <begin position="391"/>
        <end position="415"/>
    </location>
</feature>
<dbReference type="SUPFAM" id="SSF57701">
    <property type="entry name" value="Zn2/Cys6 DNA-binding domain"/>
    <property type="match status" value="1"/>
</dbReference>
<feature type="region of interest" description="Disordered" evidence="2">
    <location>
        <begin position="103"/>
        <end position="133"/>
    </location>
</feature>
<dbReference type="GO" id="GO:0005634">
    <property type="term" value="C:nucleus"/>
    <property type="evidence" value="ECO:0007669"/>
    <property type="project" value="TreeGrafter"/>
</dbReference>
<dbReference type="GO" id="GO:0000981">
    <property type="term" value="F:DNA-binding transcription factor activity, RNA polymerase II-specific"/>
    <property type="evidence" value="ECO:0007669"/>
    <property type="project" value="InterPro"/>
</dbReference>
<dbReference type="InterPro" id="IPR001138">
    <property type="entry name" value="Zn2Cys6_DnaBD"/>
</dbReference>
<dbReference type="GO" id="GO:0008270">
    <property type="term" value="F:zinc ion binding"/>
    <property type="evidence" value="ECO:0007669"/>
    <property type="project" value="InterPro"/>
</dbReference>
<dbReference type="CDD" id="cd12148">
    <property type="entry name" value="fungal_TF_MHR"/>
    <property type="match status" value="1"/>
</dbReference>
<dbReference type="PROSITE" id="PS00463">
    <property type="entry name" value="ZN2_CY6_FUNGAL_1"/>
    <property type="match status" value="1"/>
</dbReference>
<organism evidence="4 5">
    <name type="scientific">Piedraia hortae CBS 480.64</name>
    <dbReference type="NCBI Taxonomy" id="1314780"/>
    <lineage>
        <taxon>Eukaryota</taxon>
        <taxon>Fungi</taxon>
        <taxon>Dikarya</taxon>
        <taxon>Ascomycota</taxon>
        <taxon>Pezizomycotina</taxon>
        <taxon>Dothideomycetes</taxon>
        <taxon>Dothideomycetidae</taxon>
        <taxon>Capnodiales</taxon>
        <taxon>Piedraiaceae</taxon>
        <taxon>Piedraia</taxon>
    </lineage>
</organism>
<protein>
    <recommendedName>
        <fullName evidence="3">Zn(2)-C6 fungal-type domain-containing protein</fullName>
    </recommendedName>
</protein>
<evidence type="ECO:0000256" key="2">
    <source>
        <dbReference type="SAM" id="MobiDB-lite"/>
    </source>
</evidence>
<accession>A0A6A7C786</accession>
<dbReference type="AlphaFoldDB" id="A0A6A7C786"/>
<sequence>MDSNVVAASTPASERKEQPVHQRTYQACIPCRRRKVRCDLGSVDHPNDPPCLRCKRECKECYFSSTRRKKRRADGSWTGASDGEGEVVDIKIGRKRPRILSSVGTSETGIVDEEEPPRTPGGGRGRSMPLRRPGSHVQQYTEEDEAGAEHAAAVLQSSEIHSGHDALKLLSLAAQRDALNWSKMDRSSFPGLSPTPLPQPTSPAVDLPMAQPNGGSHASASVRVASDVEGYMGALRAWLRFRFVRAGWFTAKEGIDYVVYFYTHLAPLTPAVLPDFRPYHMHERLLTTEPMLAVTILLIAARHMHLEGPGAMGRPHAIQNKLWKYLSGMINRVVWGQEQLGAESVNEPASDVHPLARRGLRTLGTIESLVLLTEWHPRAVFFPPDEADDELMLPEHPVGTPSISDPTDPSRGPGGQHMDAWLEPCWRSDRMCWMLLGMATSLAYEVGVFDAADADRHVATLNSTLGTHDDLIAYEYRRGNVRDLLLAYVTQTSGRLGATSMVPSTYSNPEDSPTFQAEKFSPPQAVLHFWLRIARLMRRGNEEVFKNKAFTRRLIRSGQYNASIDSMIRPLDVWWRDFCACTEIPTPQRHVLEIEYYYCRVYNCALALQVVAERCTSMSESTTGGSAIPPHELARWLGGDRKYVLAVAEGARNLLKAVVDGLYPNGALRFAPVRTYFRIVGACTMLLKSFALGATASDTADSLQLVDRTIEALQTCVVDDAHVASRFAVLLKSLADHLKPRLVRIGADGKHVKRRPTAPFSVMPPPYVGFDSPMPLPLPLPQADMGDWLTLPLDNLINANADVDASIYGPPLGEVDMLEALLGFNKME</sequence>
<evidence type="ECO:0000259" key="3">
    <source>
        <dbReference type="PROSITE" id="PS50048"/>
    </source>
</evidence>
<dbReference type="OrthoDB" id="2262349at2759"/>
<feature type="domain" description="Zn(2)-C6 fungal-type" evidence="3">
    <location>
        <begin position="27"/>
        <end position="63"/>
    </location>
</feature>